<organism evidence="3">
    <name type="scientific">Photinus pyralis</name>
    <name type="common">Common eastern firefly</name>
    <name type="synonym">Lampyris pyralis</name>
    <dbReference type="NCBI Taxonomy" id="7054"/>
    <lineage>
        <taxon>Eukaryota</taxon>
        <taxon>Metazoa</taxon>
        <taxon>Ecdysozoa</taxon>
        <taxon>Arthropoda</taxon>
        <taxon>Hexapoda</taxon>
        <taxon>Insecta</taxon>
        <taxon>Pterygota</taxon>
        <taxon>Neoptera</taxon>
        <taxon>Endopterygota</taxon>
        <taxon>Coleoptera</taxon>
        <taxon>Polyphaga</taxon>
        <taxon>Elateriformia</taxon>
        <taxon>Elateroidea</taxon>
        <taxon>Lampyridae</taxon>
        <taxon>Lampyrinae</taxon>
        <taxon>Photinus</taxon>
    </lineage>
</organism>
<dbReference type="PROSITE" id="PS51915">
    <property type="entry name" value="ZAD"/>
    <property type="match status" value="1"/>
</dbReference>
<evidence type="ECO:0000313" key="3">
    <source>
        <dbReference type="EMBL" id="JAV79672.1"/>
    </source>
</evidence>
<name>A0A1Y1M1A8_PHOPY</name>
<dbReference type="SUPFAM" id="SSF57716">
    <property type="entry name" value="Glucocorticoid receptor-like (DNA-binding domain)"/>
    <property type="match status" value="1"/>
</dbReference>
<dbReference type="GO" id="GO:0005634">
    <property type="term" value="C:nucleus"/>
    <property type="evidence" value="ECO:0007669"/>
    <property type="project" value="InterPro"/>
</dbReference>
<evidence type="ECO:0000259" key="2">
    <source>
        <dbReference type="PROSITE" id="PS51915"/>
    </source>
</evidence>
<dbReference type="Gene3D" id="3.40.1800.20">
    <property type="match status" value="1"/>
</dbReference>
<dbReference type="Pfam" id="PF07776">
    <property type="entry name" value="zf-AD"/>
    <property type="match status" value="1"/>
</dbReference>
<keyword evidence="1" id="KW-0862">Zinc</keyword>
<accession>A0A1Y1M1A8</accession>
<keyword evidence="1" id="KW-0479">Metal-binding</keyword>
<dbReference type="InterPro" id="IPR012934">
    <property type="entry name" value="Znf_AD"/>
</dbReference>
<feature type="binding site" evidence="1">
    <location>
        <position position="20"/>
    </location>
    <ligand>
        <name>Zn(2+)</name>
        <dbReference type="ChEBI" id="CHEBI:29105"/>
    </ligand>
</feature>
<feature type="domain" description="ZAD" evidence="2">
    <location>
        <begin position="15"/>
        <end position="87"/>
    </location>
</feature>
<evidence type="ECO:0000256" key="1">
    <source>
        <dbReference type="PROSITE-ProRule" id="PRU01263"/>
    </source>
</evidence>
<dbReference type="GO" id="GO:0008270">
    <property type="term" value="F:zinc ion binding"/>
    <property type="evidence" value="ECO:0007669"/>
    <property type="project" value="UniProtKB-UniRule"/>
</dbReference>
<feature type="binding site" evidence="1">
    <location>
        <position position="17"/>
    </location>
    <ligand>
        <name>Zn(2+)</name>
        <dbReference type="ChEBI" id="CHEBI:29105"/>
    </ligand>
</feature>
<sequence>MAEENAAPFLADVNSICRICFNEKPPAELRHLYENAFDTLIESLINTKLVQMDGFPNFICRSCIDKLNDANNFLELCKLSEQKLRQILVYPNPSQSDAPSKEERQIESVVASNYVSSYVYVRFKDRSSLENEEIEAKKKGRKSLVISYSFIR</sequence>
<protein>
    <recommendedName>
        <fullName evidence="2">ZAD domain-containing protein</fullName>
    </recommendedName>
</protein>
<dbReference type="SMART" id="SM00868">
    <property type="entry name" value="zf-AD"/>
    <property type="match status" value="1"/>
</dbReference>
<feature type="binding site" evidence="1">
    <location>
        <position position="63"/>
    </location>
    <ligand>
        <name>Zn(2+)</name>
        <dbReference type="ChEBI" id="CHEBI:29105"/>
    </ligand>
</feature>
<dbReference type="AlphaFoldDB" id="A0A1Y1M1A8"/>
<feature type="binding site" evidence="1">
    <location>
        <position position="60"/>
    </location>
    <ligand>
        <name>Zn(2+)</name>
        <dbReference type="ChEBI" id="CHEBI:29105"/>
    </ligand>
</feature>
<proteinExistence type="predicted"/>
<keyword evidence="1" id="KW-0863">Zinc-finger</keyword>
<reference evidence="3" key="1">
    <citation type="journal article" date="2016" name="Sci. Rep.">
        <title>Molecular characterization of firefly nuptial gifts: a multi-omics approach sheds light on postcopulatory sexual selection.</title>
        <authorList>
            <person name="Al-Wathiqui N."/>
            <person name="Fallon T.R."/>
            <person name="South A."/>
            <person name="Weng J.K."/>
            <person name="Lewis S.M."/>
        </authorList>
    </citation>
    <scope>NUCLEOTIDE SEQUENCE</scope>
</reference>
<dbReference type="EMBL" id="GEZM01042734">
    <property type="protein sequence ID" value="JAV79672.1"/>
    <property type="molecule type" value="Transcribed_RNA"/>
</dbReference>